<evidence type="ECO:0000313" key="1">
    <source>
        <dbReference type="EMBL" id="ONI44401.1"/>
    </source>
</evidence>
<evidence type="ECO:0000313" key="2">
    <source>
        <dbReference type="Proteomes" id="UP000188637"/>
    </source>
</evidence>
<protein>
    <submittedName>
        <fullName evidence="1">Uncharacterized protein</fullName>
    </submittedName>
</protein>
<reference evidence="1" key="1">
    <citation type="submission" date="2016-08" db="EMBL/GenBank/DDBJ databases">
        <authorList>
            <person name="Ngugi D.K."/>
            <person name="Miyake S."/>
            <person name="Stingl U."/>
        </authorList>
    </citation>
    <scope>NUCLEOTIDE SEQUENCE</scope>
    <source>
        <strain evidence="1">SCG-D08WGA-EpuloA1</strain>
    </source>
</reference>
<name>A0ACC8XHU7_9FIRM</name>
<organism evidence="1 2">
    <name type="scientific">Candidatus Epulonipiscium fishelsonii</name>
    <dbReference type="NCBI Taxonomy" id="77094"/>
    <lineage>
        <taxon>Bacteria</taxon>
        <taxon>Bacillati</taxon>
        <taxon>Bacillota</taxon>
        <taxon>Clostridia</taxon>
        <taxon>Lachnospirales</taxon>
        <taxon>Lachnospiraceae</taxon>
        <taxon>Candidatus Epulonipiscium</taxon>
    </lineage>
</organism>
<comment type="caution">
    <text evidence="1">The sequence shown here is derived from an EMBL/GenBank/DDBJ whole genome shotgun (WGS) entry which is preliminary data.</text>
</comment>
<gene>
    <name evidence="1" type="ORF">AN640_05585</name>
</gene>
<sequence length="183" mass="20695">MKKILIVVDMQNDFINGVLGSQEAQNTVPKVVAKIESYVKHDYPVYFTKDVHEKDYLQTKEGKNLPIEHCIKGTFGCKFNEEILKWVQYIQQNTLQAIIFEKNSFGSVQLPKYIKNTLQENEEVEIEVVGLNTDICVITNVLVLKAFLPESDIVVDSNCCAGSSIEAHNNALEAMKLCQIKIV</sequence>
<dbReference type="EMBL" id="LJHD01000109">
    <property type="protein sequence ID" value="ONI44401.1"/>
    <property type="molecule type" value="Genomic_DNA"/>
</dbReference>
<proteinExistence type="predicted"/>
<accession>A0ACC8XHU7</accession>
<dbReference type="Proteomes" id="UP000188637">
    <property type="component" value="Unassembled WGS sequence"/>
</dbReference>
<keyword evidence="2" id="KW-1185">Reference proteome</keyword>